<accession>A0A0A9GFB2</accession>
<proteinExistence type="predicted"/>
<dbReference type="EMBL" id="GBRH01174096">
    <property type="protein sequence ID" value="JAE23800.1"/>
    <property type="molecule type" value="Transcribed_RNA"/>
</dbReference>
<organism evidence="1">
    <name type="scientific">Arundo donax</name>
    <name type="common">Giant reed</name>
    <name type="synonym">Donax arundinaceus</name>
    <dbReference type="NCBI Taxonomy" id="35708"/>
    <lineage>
        <taxon>Eukaryota</taxon>
        <taxon>Viridiplantae</taxon>
        <taxon>Streptophyta</taxon>
        <taxon>Embryophyta</taxon>
        <taxon>Tracheophyta</taxon>
        <taxon>Spermatophyta</taxon>
        <taxon>Magnoliopsida</taxon>
        <taxon>Liliopsida</taxon>
        <taxon>Poales</taxon>
        <taxon>Poaceae</taxon>
        <taxon>PACMAD clade</taxon>
        <taxon>Arundinoideae</taxon>
        <taxon>Arundineae</taxon>
        <taxon>Arundo</taxon>
    </lineage>
</organism>
<sequence>MLKATMDLICSFWSNPLKRTEAVQTSSWSISELEDEGASLIYATNCVRSMVISLVVGGNEGI</sequence>
<reference evidence="1" key="1">
    <citation type="submission" date="2014-09" db="EMBL/GenBank/DDBJ databases">
        <authorList>
            <person name="Magalhaes I.L.F."/>
            <person name="Oliveira U."/>
            <person name="Santos F.R."/>
            <person name="Vidigal T.H.D.A."/>
            <person name="Brescovit A.D."/>
            <person name="Santos A.J."/>
        </authorList>
    </citation>
    <scope>NUCLEOTIDE SEQUENCE</scope>
    <source>
        <tissue evidence="1">Shoot tissue taken approximately 20 cm above the soil surface</tissue>
    </source>
</reference>
<dbReference type="AlphaFoldDB" id="A0A0A9GFB2"/>
<evidence type="ECO:0000313" key="1">
    <source>
        <dbReference type="EMBL" id="JAE23800.1"/>
    </source>
</evidence>
<reference evidence="1" key="2">
    <citation type="journal article" date="2015" name="Data Brief">
        <title>Shoot transcriptome of the giant reed, Arundo donax.</title>
        <authorList>
            <person name="Barrero R.A."/>
            <person name="Guerrero F.D."/>
            <person name="Moolhuijzen P."/>
            <person name="Goolsby J.A."/>
            <person name="Tidwell J."/>
            <person name="Bellgard S.E."/>
            <person name="Bellgard M.I."/>
        </authorList>
    </citation>
    <scope>NUCLEOTIDE SEQUENCE</scope>
    <source>
        <tissue evidence="1">Shoot tissue taken approximately 20 cm above the soil surface</tissue>
    </source>
</reference>
<name>A0A0A9GFB2_ARUDO</name>
<protein>
    <submittedName>
        <fullName evidence="1">Uncharacterized protein</fullName>
    </submittedName>
</protein>